<evidence type="ECO:0000256" key="4">
    <source>
        <dbReference type="ARBA" id="ARBA00022824"/>
    </source>
</evidence>
<dbReference type="InterPro" id="IPR051689">
    <property type="entry name" value="Sterol_desaturase/TMEM195"/>
</dbReference>
<dbReference type="GO" id="GO:0050479">
    <property type="term" value="F:glyceryl-ether monooxygenase activity"/>
    <property type="evidence" value="ECO:0007669"/>
    <property type="project" value="TreeGrafter"/>
</dbReference>
<sequence>MKPQSHQLRCLTFYTKYVIQKFQAMSSWKHKLAAIFYGPSWQPGKPRLGLEEDKIKVVKREKYNVKIPLWCNLYLLIHFAVMVYGFHQLALRHLSLSPVSVLAFVSYIIASLTNIGLLFENHKFAPIYEVLRCMILANLQVLTVQTDADVESFLKVVTVPSRIGESD</sequence>
<keyword evidence="3" id="KW-0812">Transmembrane</keyword>
<dbReference type="PANTHER" id="PTHR21624:SF1">
    <property type="entry name" value="ALKYLGLYCEROL MONOOXYGENASE"/>
    <property type="match status" value="1"/>
</dbReference>
<dbReference type="PANTHER" id="PTHR21624">
    <property type="entry name" value="STEROL DESATURASE-RELATED PROTEIN"/>
    <property type="match status" value="1"/>
</dbReference>
<dbReference type="AlphaFoldDB" id="N6UQA5"/>
<dbReference type="OMA" id="IMFAIYS"/>
<reference evidence="10" key="1">
    <citation type="journal article" date="2013" name="Genome Biol.">
        <title>Draft genome of the mountain pine beetle, Dendroctonus ponderosae Hopkins, a major forest pest.</title>
        <authorList>
            <person name="Keeling C.I."/>
            <person name="Yuen M.M."/>
            <person name="Liao N.Y."/>
            <person name="Docking T.R."/>
            <person name="Chan S.K."/>
            <person name="Taylor G.A."/>
            <person name="Palmquist D.L."/>
            <person name="Jackman S.D."/>
            <person name="Nguyen A."/>
            <person name="Li M."/>
            <person name="Henderson H."/>
            <person name="Janes J.K."/>
            <person name="Zhao Y."/>
            <person name="Pandoh P."/>
            <person name="Moore R."/>
            <person name="Sperling F.A."/>
            <person name="Huber D.P."/>
            <person name="Birol I."/>
            <person name="Jones S.J."/>
            <person name="Bohlmann J."/>
        </authorList>
    </citation>
    <scope>NUCLEOTIDE SEQUENCE</scope>
</reference>
<evidence type="ECO:0000256" key="5">
    <source>
        <dbReference type="ARBA" id="ARBA00022989"/>
    </source>
</evidence>
<evidence type="ECO:0000256" key="7">
    <source>
        <dbReference type="ARBA" id="ARBA00023004"/>
    </source>
</evidence>
<dbReference type="OrthoDB" id="6354873at2759"/>
<feature type="non-terminal residue" evidence="10">
    <location>
        <position position="1"/>
    </location>
</feature>
<keyword evidence="6" id="KW-0560">Oxidoreductase</keyword>
<accession>N6UQA5</accession>
<proteinExistence type="predicted"/>
<evidence type="ECO:0000256" key="6">
    <source>
        <dbReference type="ARBA" id="ARBA00023002"/>
    </source>
</evidence>
<evidence type="ECO:0000259" key="9">
    <source>
        <dbReference type="Pfam" id="PF24858"/>
    </source>
</evidence>
<dbReference type="HOGENOM" id="CLU_1596212_0_0_1"/>
<keyword evidence="8" id="KW-0472">Membrane</keyword>
<keyword evidence="7" id="KW-0408">Iron</keyword>
<keyword evidence="4" id="KW-0256">Endoplasmic reticulum</keyword>
<gene>
    <name evidence="10" type="ORF">YQE_00685</name>
</gene>
<evidence type="ECO:0000256" key="2">
    <source>
        <dbReference type="ARBA" id="ARBA00004477"/>
    </source>
</evidence>
<keyword evidence="5" id="KW-1133">Transmembrane helix</keyword>
<name>N6UQA5_DENPD</name>
<evidence type="ECO:0000256" key="8">
    <source>
        <dbReference type="ARBA" id="ARBA00023136"/>
    </source>
</evidence>
<protein>
    <recommendedName>
        <fullName evidence="9">Alkylglycerol monooxygenase C-terminal domain-containing protein</fullName>
    </recommendedName>
</protein>
<comment type="subcellular location">
    <subcellularLocation>
        <location evidence="2">Endoplasmic reticulum membrane</location>
        <topology evidence="2">Multi-pass membrane protein</topology>
    </subcellularLocation>
</comment>
<evidence type="ECO:0000256" key="1">
    <source>
        <dbReference type="ARBA" id="ARBA00001962"/>
    </source>
</evidence>
<evidence type="ECO:0000256" key="3">
    <source>
        <dbReference type="ARBA" id="ARBA00022692"/>
    </source>
</evidence>
<dbReference type="GO" id="GO:0006643">
    <property type="term" value="P:membrane lipid metabolic process"/>
    <property type="evidence" value="ECO:0007669"/>
    <property type="project" value="TreeGrafter"/>
</dbReference>
<dbReference type="InterPro" id="IPR056853">
    <property type="entry name" value="AGMP_C"/>
</dbReference>
<dbReference type="EMBL" id="KB737717">
    <property type="protein sequence ID" value="ENN82951.1"/>
    <property type="molecule type" value="Genomic_DNA"/>
</dbReference>
<feature type="domain" description="Alkylglycerol monooxygenase C-terminal" evidence="9">
    <location>
        <begin position="71"/>
        <end position="143"/>
    </location>
</feature>
<comment type="cofactor">
    <cofactor evidence="1">
        <name>Fe cation</name>
        <dbReference type="ChEBI" id="CHEBI:24875"/>
    </cofactor>
</comment>
<organism evidence="10">
    <name type="scientific">Dendroctonus ponderosae</name>
    <name type="common">Mountain pine beetle</name>
    <dbReference type="NCBI Taxonomy" id="77166"/>
    <lineage>
        <taxon>Eukaryota</taxon>
        <taxon>Metazoa</taxon>
        <taxon>Ecdysozoa</taxon>
        <taxon>Arthropoda</taxon>
        <taxon>Hexapoda</taxon>
        <taxon>Insecta</taxon>
        <taxon>Pterygota</taxon>
        <taxon>Neoptera</taxon>
        <taxon>Endopterygota</taxon>
        <taxon>Coleoptera</taxon>
        <taxon>Polyphaga</taxon>
        <taxon>Cucujiformia</taxon>
        <taxon>Curculionidae</taxon>
        <taxon>Scolytinae</taxon>
        <taxon>Dendroctonus</taxon>
    </lineage>
</organism>
<evidence type="ECO:0000313" key="10">
    <source>
        <dbReference type="EMBL" id="ENN82951.1"/>
    </source>
</evidence>
<dbReference type="GO" id="GO:0005789">
    <property type="term" value="C:endoplasmic reticulum membrane"/>
    <property type="evidence" value="ECO:0007669"/>
    <property type="project" value="UniProtKB-SubCell"/>
</dbReference>
<dbReference type="Pfam" id="PF24858">
    <property type="entry name" value="AGMP_C"/>
    <property type="match status" value="1"/>
</dbReference>